<keyword evidence="3" id="KW-0732">Signal</keyword>
<keyword evidence="5" id="KW-1185">Reference proteome</keyword>
<dbReference type="PANTHER" id="PTHR24412:SF497">
    <property type="entry name" value="KELCH-LIKE PROTEIN 18"/>
    <property type="match status" value="1"/>
</dbReference>
<dbReference type="InterPro" id="IPR035986">
    <property type="entry name" value="PKD_dom_sf"/>
</dbReference>
<dbReference type="SUPFAM" id="SSF50965">
    <property type="entry name" value="Galactose oxidase, central domain"/>
    <property type="match status" value="1"/>
</dbReference>
<reference evidence="5" key="1">
    <citation type="journal article" date="2019" name="Int. J. Syst. Evol. Microbiol.">
        <title>The Global Catalogue of Microorganisms (GCM) 10K type strain sequencing project: providing services to taxonomists for standard genome sequencing and annotation.</title>
        <authorList>
            <consortium name="The Broad Institute Genomics Platform"/>
            <consortium name="The Broad Institute Genome Sequencing Center for Infectious Disease"/>
            <person name="Wu L."/>
            <person name="Ma J."/>
        </authorList>
    </citation>
    <scope>NUCLEOTIDE SEQUENCE [LARGE SCALE GENOMIC DNA]</scope>
    <source>
        <strain evidence="5">KCTC 23984</strain>
    </source>
</reference>
<dbReference type="InterPro" id="IPR006652">
    <property type="entry name" value="Kelch_1"/>
</dbReference>
<protein>
    <submittedName>
        <fullName evidence="4">Kelch repeat-containing protein</fullName>
    </submittedName>
</protein>
<dbReference type="EMBL" id="JBHUOX010000022">
    <property type="protein sequence ID" value="MFD3003006.1"/>
    <property type="molecule type" value="Genomic_DNA"/>
</dbReference>
<dbReference type="Pfam" id="PF22352">
    <property type="entry name" value="K319L-like_PKD"/>
    <property type="match status" value="1"/>
</dbReference>
<gene>
    <name evidence="4" type="ORF">ACFS7Z_21760</name>
</gene>
<dbReference type="Gene3D" id="2.120.10.80">
    <property type="entry name" value="Kelch-type beta propeller"/>
    <property type="match status" value="2"/>
</dbReference>
<evidence type="ECO:0000313" key="4">
    <source>
        <dbReference type="EMBL" id="MFD3003006.1"/>
    </source>
</evidence>
<dbReference type="Pfam" id="PF24681">
    <property type="entry name" value="Kelch_KLHDC2_KLHL20_DRC7"/>
    <property type="match status" value="1"/>
</dbReference>
<keyword evidence="2" id="KW-0677">Repeat</keyword>
<dbReference type="InterPro" id="IPR011043">
    <property type="entry name" value="Gal_Oxase/kelch_b-propeller"/>
</dbReference>
<dbReference type="SMART" id="SM00612">
    <property type="entry name" value="Kelch"/>
    <property type="match status" value="4"/>
</dbReference>
<dbReference type="Proteomes" id="UP001597641">
    <property type="component" value="Unassembled WGS sequence"/>
</dbReference>
<keyword evidence="1" id="KW-0880">Kelch repeat</keyword>
<evidence type="ECO:0000256" key="1">
    <source>
        <dbReference type="ARBA" id="ARBA00022441"/>
    </source>
</evidence>
<proteinExistence type="predicted"/>
<dbReference type="InterPro" id="IPR013783">
    <property type="entry name" value="Ig-like_fold"/>
</dbReference>
<dbReference type="SUPFAM" id="SSF117281">
    <property type="entry name" value="Kelch motif"/>
    <property type="match status" value="1"/>
</dbReference>
<dbReference type="SUPFAM" id="SSF49299">
    <property type="entry name" value="PKD domain"/>
    <property type="match status" value="1"/>
</dbReference>
<accession>A0ABW6C0K7</accession>
<dbReference type="PANTHER" id="PTHR24412">
    <property type="entry name" value="KELCH PROTEIN"/>
    <property type="match status" value="1"/>
</dbReference>
<evidence type="ECO:0000256" key="3">
    <source>
        <dbReference type="SAM" id="SignalP"/>
    </source>
</evidence>
<evidence type="ECO:0000256" key="2">
    <source>
        <dbReference type="ARBA" id="ARBA00022737"/>
    </source>
</evidence>
<comment type="caution">
    <text evidence="4">The sequence shown here is derived from an EMBL/GenBank/DDBJ whole genome shotgun (WGS) entry which is preliminary data.</text>
</comment>
<evidence type="ECO:0000313" key="5">
    <source>
        <dbReference type="Proteomes" id="UP001597641"/>
    </source>
</evidence>
<name>A0ABW6C0K7_9BACT</name>
<organism evidence="4 5">
    <name type="scientific">Pontibacter toksunensis</name>
    <dbReference type="NCBI Taxonomy" id="1332631"/>
    <lineage>
        <taxon>Bacteria</taxon>
        <taxon>Pseudomonadati</taxon>
        <taxon>Bacteroidota</taxon>
        <taxon>Cytophagia</taxon>
        <taxon>Cytophagales</taxon>
        <taxon>Hymenobacteraceae</taxon>
        <taxon>Pontibacter</taxon>
    </lineage>
</organism>
<dbReference type="InterPro" id="IPR015915">
    <property type="entry name" value="Kelch-typ_b-propeller"/>
</dbReference>
<dbReference type="Gene3D" id="2.60.40.10">
    <property type="entry name" value="Immunoglobulins"/>
    <property type="match status" value="1"/>
</dbReference>
<sequence>MKSLQKFLAILFLATLPFVSCTKEDNDPAPTENDNAALKANAGPDQTITLPQDSALLDGSHSSSIYGAITSYEWYKISGPTSFYIVNDKAAKTQVKELINGTYEFGLSVKDNEGRISRDTVQITVISGVENESCDSSNRPIVQAQLLPAGTLSEARAGMAVAAAGNKIVFAGAALSGAGVNGYGSARVDIYDIVTDTWSTAQLSEARSDIAAVAAGNKIFFAGGRLGDGAFDELFSTVDIYDVVADTWTVASLSEPRAYIAAAAVGNKVFFAGGEKNINYETSDKVDIYDLSTNKWSTASLSEPRSYISAVAVDDKIYFAGGQTEDRWYNIPSDNIDIYDNTTDTWSTSTLSQPMGFVAGVAVADNIYWMGGCRMETENVNTGQSSLDYLFKPGDWGYIYNHVVVKDNKLVFFRISGENANKFDIYDLDTKTWSVGVLEQDNVQLRSVFSVNNIIYLAGGMRYVDDNSFELSNQVWKLEF</sequence>
<feature type="chain" id="PRO_5045891166" evidence="3">
    <location>
        <begin position="23"/>
        <end position="480"/>
    </location>
</feature>
<feature type="signal peptide" evidence="3">
    <location>
        <begin position="1"/>
        <end position="22"/>
    </location>
</feature>